<dbReference type="SUPFAM" id="SSF53850">
    <property type="entry name" value="Periplasmic binding protein-like II"/>
    <property type="match status" value="1"/>
</dbReference>
<dbReference type="Proteomes" id="UP000542125">
    <property type="component" value="Unassembled WGS sequence"/>
</dbReference>
<dbReference type="PANTHER" id="PTHR42928:SF5">
    <property type="entry name" value="BLR1237 PROTEIN"/>
    <property type="match status" value="1"/>
</dbReference>
<dbReference type="Gene3D" id="3.40.190.150">
    <property type="entry name" value="Bordetella uptake gene, domain 1"/>
    <property type="match status" value="1"/>
</dbReference>
<evidence type="ECO:0000313" key="3">
    <source>
        <dbReference type="EMBL" id="NYE80869.1"/>
    </source>
</evidence>
<proteinExistence type="inferred from homology"/>
<dbReference type="AlphaFoldDB" id="A0A7Y9IRA3"/>
<protein>
    <submittedName>
        <fullName evidence="3">Tripartite-type tricarboxylate transporter receptor subunit TctC</fullName>
    </submittedName>
</protein>
<dbReference type="EMBL" id="JACBYR010000001">
    <property type="protein sequence ID" value="NYE80869.1"/>
    <property type="molecule type" value="Genomic_DNA"/>
</dbReference>
<dbReference type="Pfam" id="PF03401">
    <property type="entry name" value="TctC"/>
    <property type="match status" value="1"/>
</dbReference>
<evidence type="ECO:0000313" key="4">
    <source>
        <dbReference type="Proteomes" id="UP000542125"/>
    </source>
</evidence>
<dbReference type="RefSeq" id="WP_179582361.1">
    <property type="nucleotide sequence ID" value="NZ_JACBYR010000001.1"/>
</dbReference>
<dbReference type="PANTHER" id="PTHR42928">
    <property type="entry name" value="TRICARBOXYLATE-BINDING PROTEIN"/>
    <property type="match status" value="1"/>
</dbReference>
<gene>
    <name evidence="3" type="ORF">FHW18_000140</name>
</gene>
<sequence>MPKLRLVPLLAGLTAAALMQGASAADAYPTKPITMIVPFAAGGPTDAVARSLAEAMRATLGQTVVAENVGGAGATIGAARVAAAQADGYTLLLGHVGLTTAPALYAKLRFDPVKDFAPIGLVADLPMLLLARQDFPASNFQEFVAHARKQPGGITIANAGVGSASHLCSVLLMNAIGAEYQPVPYKGIAPGMTDVLGKRIDAMCVSGYTPGLAVKTFAVTTKVRLAEIPDVPTMQESGLKDFEMGIWHALWAPKGTPQPVIAKLAAAVQAAQADPAFRKRMKDLGTVVMDGQGNPEALQARVVRDTAQWKELLQNAGVKPE</sequence>
<dbReference type="PIRSF" id="PIRSF017082">
    <property type="entry name" value="YflP"/>
    <property type="match status" value="1"/>
</dbReference>
<dbReference type="InterPro" id="IPR042100">
    <property type="entry name" value="Bug_dom1"/>
</dbReference>
<keyword evidence="2" id="KW-0732">Signal</keyword>
<organism evidence="3 4">
    <name type="scientific">Pigmentiphaga litoralis</name>
    <dbReference type="NCBI Taxonomy" id="516702"/>
    <lineage>
        <taxon>Bacteria</taxon>
        <taxon>Pseudomonadati</taxon>
        <taxon>Pseudomonadota</taxon>
        <taxon>Betaproteobacteria</taxon>
        <taxon>Burkholderiales</taxon>
        <taxon>Alcaligenaceae</taxon>
        <taxon>Pigmentiphaga</taxon>
    </lineage>
</organism>
<accession>A0A7Y9IRA3</accession>
<feature type="signal peptide" evidence="2">
    <location>
        <begin position="1"/>
        <end position="24"/>
    </location>
</feature>
<reference evidence="3 4" key="1">
    <citation type="submission" date="2020-07" db="EMBL/GenBank/DDBJ databases">
        <title>Genomic Encyclopedia of Type Strains, Phase IV (KMG-V): Genome sequencing to study the core and pangenomes of soil and plant-associated prokaryotes.</title>
        <authorList>
            <person name="Whitman W."/>
        </authorList>
    </citation>
    <scope>NUCLEOTIDE SEQUENCE [LARGE SCALE GENOMIC DNA]</scope>
    <source>
        <strain evidence="3 4">SAS40</strain>
    </source>
</reference>
<keyword evidence="4" id="KW-1185">Reference proteome</keyword>
<keyword evidence="3" id="KW-0675">Receptor</keyword>
<comment type="similarity">
    <text evidence="1">Belongs to the UPF0065 (bug) family.</text>
</comment>
<evidence type="ECO:0000256" key="1">
    <source>
        <dbReference type="ARBA" id="ARBA00006987"/>
    </source>
</evidence>
<dbReference type="InterPro" id="IPR005064">
    <property type="entry name" value="BUG"/>
</dbReference>
<comment type="caution">
    <text evidence="3">The sequence shown here is derived from an EMBL/GenBank/DDBJ whole genome shotgun (WGS) entry which is preliminary data.</text>
</comment>
<name>A0A7Y9IRA3_9BURK</name>
<evidence type="ECO:0000256" key="2">
    <source>
        <dbReference type="SAM" id="SignalP"/>
    </source>
</evidence>
<feature type="chain" id="PRO_5031470777" evidence="2">
    <location>
        <begin position="25"/>
        <end position="321"/>
    </location>
</feature>
<dbReference type="Gene3D" id="3.40.190.10">
    <property type="entry name" value="Periplasmic binding protein-like II"/>
    <property type="match status" value="1"/>
</dbReference>